<comment type="function">
    <text evidence="12">Catalyzes the oxidation of 5,10-methylenetetrahydrofolate to 5,10-methenyltetrahydrofolate and then the hydrolysis of 5,10-methenyltetrahydrofolate to 10-formyltetrahydrofolate.</text>
</comment>
<dbReference type="RefSeq" id="WP_039678821.1">
    <property type="nucleotide sequence ID" value="NZ_JAXECK010000033.1"/>
</dbReference>
<dbReference type="InterPro" id="IPR036291">
    <property type="entry name" value="NAD(P)-bd_dom_sf"/>
</dbReference>
<feature type="binding site" evidence="12">
    <location>
        <position position="226"/>
    </location>
    <ligand>
        <name>NADP(+)</name>
        <dbReference type="ChEBI" id="CHEBI:58349"/>
    </ligand>
</feature>
<dbReference type="InterPro" id="IPR020631">
    <property type="entry name" value="THF_DH/CycHdrlase_NAD-bd_dom"/>
</dbReference>
<accession>A0A0B3WTT8</accession>
<keyword evidence="11 12" id="KW-0511">Multifunctional enzyme</keyword>
<dbReference type="GO" id="GO:0004488">
    <property type="term" value="F:methylenetetrahydrofolate dehydrogenase (NADP+) activity"/>
    <property type="evidence" value="ECO:0007669"/>
    <property type="project" value="UniProtKB-UniRule"/>
</dbReference>
<name>A0A0B3WTT8_9FIRM</name>
<reference evidence="15 16" key="1">
    <citation type="submission" date="2014-12" db="EMBL/GenBank/DDBJ databases">
        <title>Draft genome sequence of Terrisporobacter sp. 08-306576, isolated from the blood culture of a bacteremia patient.</title>
        <authorList>
            <person name="Lund L.C."/>
            <person name="Sydenham T.V."/>
            <person name="Hogh S.V."/>
            <person name="Skov M.N."/>
            <person name="Kemp M."/>
            <person name="Justesen U.S."/>
        </authorList>
    </citation>
    <scope>NUCLEOTIDE SEQUENCE [LARGE SCALE GENOMIC DNA]</scope>
    <source>
        <strain evidence="15 16">08-306576</strain>
    </source>
</reference>
<dbReference type="Pfam" id="PF00763">
    <property type="entry name" value="THF_DHG_CYH"/>
    <property type="match status" value="1"/>
</dbReference>
<comment type="catalytic activity">
    <reaction evidence="12">
        <text>(6R)-5,10-methylene-5,6,7,8-tetrahydrofolate + NADP(+) = (6R)-5,10-methenyltetrahydrofolate + NADPH</text>
        <dbReference type="Rhea" id="RHEA:22812"/>
        <dbReference type="ChEBI" id="CHEBI:15636"/>
        <dbReference type="ChEBI" id="CHEBI:57455"/>
        <dbReference type="ChEBI" id="CHEBI:57783"/>
        <dbReference type="ChEBI" id="CHEBI:58349"/>
        <dbReference type="EC" id="1.5.1.5"/>
    </reaction>
</comment>
<evidence type="ECO:0000313" key="16">
    <source>
        <dbReference type="Proteomes" id="UP000031189"/>
    </source>
</evidence>
<dbReference type="GO" id="GO:0005829">
    <property type="term" value="C:cytosol"/>
    <property type="evidence" value="ECO:0007669"/>
    <property type="project" value="TreeGrafter"/>
</dbReference>
<dbReference type="GO" id="GO:0009086">
    <property type="term" value="P:methionine biosynthetic process"/>
    <property type="evidence" value="ECO:0007669"/>
    <property type="project" value="UniProtKB-KW"/>
</dbReference>
<dbReference type="GO" id="GO:0006164">
    <property type="term" value="P:purine nucleotide biosynthetic process"/>
    <property type="evidence" value="ECO:0007669"/>
    <property type="project" value="UniProtKB-KW"/>
</dbReference>
<dbReference type="STRING" id="1577792.QX51_05080"/>
<evidence type="ECO:0000313" key="15">
    <source>
        <dbReference type="EMBL" id="KHS58000.1"/>
    </source>
</evidence>
<keyword evidence="6 12" id="KW-0378">Hydrolase</keyword>
<dbReference type="Pfam" id="PF02882">
    <property type="entry name" value="THF_DHG_CYH_C"/>
    <property type="match status" value="1"/>
</dbReference>
<evidence type="ECO:0000256" key="6">
    <source>
        <dbReference type="ARBA" id="ARBA00022801"/>
    </source>
</evidence>
<dbReference type="UniPathway" id="UPA00193"/>
<comment type="catalytic activity">
    <reaction evidence="12">
        <text>(6R)-5,10-methenyltetrahydrofolate + H2O = (6R)-10-formyltetrahydrofolate + H(+)</text>
        <dbReference type="Rhea" id="RHEA:23700"/>
        <dbReference type="ChEBI" id="CHEBI:15377"/>
        <dbReference type="ChEBI" id="CHEBI:15378"/>
        <dbReference type="ChEBI" id="CHEBI:57455"/>
        <dbReference type="ChEBI" id="CHEBI:195366"/>
        <dbReference type="EC" id="3.5.4.9"/>
    </reaction>
</comment>
<feature type="domain" description="Tetrahydrofolate dehydrogenase/cyclohydrolase NAD(P)-binding" evidence="14">
    <location>
        <begin position="134"/>
        <end position="280"/>
    </location>
</feature>
<comment type="caution">
    <text evidence="15">The sequence shown here is derived from an EMBL/GenBank/DDBJ whole genome shotgun (WGS) entry which is preliminary data.</text>
</comment>
<evidence type="ECO:0000256" key="9">
    <source>
        <dbReference type="ARBA" id="ARBA00023102"/>
    </source>
</evidence>
<keyword evidence="7 12" id="KW-0521">NADP</keyword>
<dbReference type="InterPro" id="IPR000672">
    <property type="entry name" value="THF_DH/CycHdrlase"/>
</dbReference>
<dbReference type="PANTHER" id="PTHR48099:SF5">
    <property type="entry name" value="C-1-TETRAHYDROFOLATE SYNTHASE, CYTOPLASMIC"/>
    <property type="match status" value="1"/>
</dbReference>
<keyword evidence="16" id="KW-1185">Reference proteome</keyword>
<dbReference type="HAMAP" id="MF_01576">
    <property type="entry name" value="THF_DHG_CYH"/>
    <property type="match status" value="1"/>
</dbReference>
<evidence type="ECO:0000256" key="10">
    <source>
        <dbReference type="ARBA" id="ARBA00023167"/>
    </source>
</evidence>
<comment type="caution">
    <text evidence="12">Lacks conserved residue(s) required for the propagation of feature annotation.</text>
</comment>
<protein>
    <recommendedName>
        <fullName evidence="12">Bifunctional protein FolD</fullName>
    </recommendedName>
    <domain>
        <recommendedName>
            <fullName evidence="12">Methylenetetrahydrofolate dehydrogenase</fullName>
            <ecNumber evidence="12">1.5.1.5</ecNumber>
        </recommendedName>
    </domain>
    <domain>
        <recommendedName>
            <fullName evidence="12">Methenyltetrahydrofolate cyclohydrolase</fullName>
            <ecNumber evidence="12">3.5.4.9</ecNumber>
        </recommendedName>
    </domain>
</protein>
<evidence type="ECO:0000256" key="4">
    <source>
        <dbReference type="ARBA" id="ARBA00022605"/>
    </source>
</evidence>
<dbReference type="GO" id="GO:0000105">
    <property type="term" value="P:L-histidine biosynthetic process"/>
    <property type="evidence" value="ECO:0007669"/>
    <property type="project" value="UniProtKB-KW"/>
</dbReference>
<gene>
    <name evidence="12" type="primary">folD</name>
    <name evidence="15" type="ORF">QX51_05080</name>
</gene>
<feature type="binding site" evidence="12">
    <location>
        <begin position="160"/>
        <end position="162"/>
    </location>
    <ligand>
        <name>NADP(+)</name>
        <dbReference type="ChEBI" id="CHEBI:58349"/>
    </ligand>
</feature>
<evidence type="ECO:0000256" key="7">
    <source>
        <dbReference type="ARBA" id="ARBA00022857"/>
    </source>
</evidence>
<evidence type="ECO:0000259" key="13">
    <source>
        <dbReference type="Pfam" id="PF00763"/>
    </source>
</evidence>
<evidence type="ECO:0000256" key="2">
    <source>
        <dbReference type="ARBA" id="ARBA00011738"/>
    </source>
</evidence>
<proteinExistence type="inferred from homology"/>
<dbReference type="GO" id="GO:0035999">
    <property type="term" value="P:tetrahydrofolate interconversion"/>
    <property type="evidence" value="ECO:0007669"/>
    <property type="project" value="UniProtKB-UniRule"/>
</dbReference>
<dbReference type="Gene3D" id="3.40.50.720">
    <property type="entry name" value="NAD(P)-binding Rossmann-like Domain"/>
    <property type="match status" value="1"/>
</dbReference>
<comment type="pathway">
    <text evidence="1 12">One-carbon metabolism; tetrahydrofolate interconversion.</text>
</comment>
<dbReference type="FunFam" id="3.40.50.10860:FF:000005">
    <property type="entry name" value="C-1-tetrahydrofolate synthase, cytoplasmic, putative"/>
    <property type="match status" value="1"/>
</dbReference>
<evidence type="ECO:0000256" key="8">
    <source>
        <dbReference type="ARBA" id="ARBA00023002"/>
    </source>
</evidence>
<evidence type="ECO:0000256" key="11">
    <source>
        <dbReference type="ARBA" id="ARBA00023268"/>
    </source>
</evidence>
<keyword evidence="8 12" id="KW-0560">Oxidoreductase</keyword>
<dbReference type="InterPro" id="IPR020630">
    <property type="entry name" value="THF_DH/CycHdrlase_cat_dom"/>
</dbReference>
<dbReference type="EC" id="3.5.4.9" evidence="12"/>
<dbReference type="EMBL" id="JWHR01000057">
    <property type="protein sequence ID" value="KHS58000.1"/>
    <property type="molecule type" value="Genomic_DNA"/>
</dbReference>
<dbReference type="Proteomes" id="UP000031189">
    <property type="component" value="Unassembled WGS sequence"/>
</dbReference>
<keyword evidence="5 12" id="KW-0658">Purine biosynthesis</keyword>
<dbReference type="SUPFAM" id="SSF53223">
    <property type="entry name" value="Aminoacid dehydrogenase-like, N-terminal domain"/>
    <property type="match status" value="1"/>
</dbReference>
<evidence type="ECO:0000259" key="14">
    <source>
        <dbReference type="Pfam" id="PF02882"/>
    </source>
</evidence>
<dbReference type="Gene3D" id="3.40.50.10860">
    <property type="entry name" value="Leucine Dehydrogenase, chain A, domain 1"/>
    <property type="match status" value="1"/>
</dbReference>
<keyword evidence="4 12" id="KW-0028">Amino-acid biosynthesis</keyword>
<dbReference type="OrthoDB" id="9803580at2"/>
<keyword evidence="9 12" id="KW-0368">Histidine biosynthesis</keyword>
<evidence type="ECO:0000256" key="12">
    <source>
        <dbReference type="HAMAP-Rule" id="MF_01576"/>
    </source>
</evidence>
<dbReference type="EC" id="1.5.1.5" evidence="12"/>
<dbReference type="PRINTS" id="PR00085">
    <property type="entry name" value="THFDHDRGNASE"/>
</dbReference>
<evidence type="ECO:0000256" key="5">
    <source>
        <dbReference type="ARBA" id="ARBA00022755"/>
    </source>
</evidence>
<comment type="similarity">
    <text evidence="12">Belongs to the tetrahydrofolate dehydrogenase/cyclohydrolase family.</text>
</comment>
<dbReference type="InterPro" id="IPR046346">
    <property type="entry name" value="Aminoacid_DH-like_N_sf"/>
</dbReference>
<dbReference type="SUPFAM" id="SSF51735">
    <property type="entry name" value="NAD(P)-binding Rossmann-fold domains"/>
    <property type="match status" value="1"/>
</dbReference>
<feature type="domain" description="Tetrahydrofolate dehydrogenase/cyclohydrolase catalytic" evidence="13">
    <location>
        <begin position="4"/>
        <end position="115"/>
    </location>
</feature>
<evidence type="ECO:0000256" key="1">
    <source>
        <dbReference type="ARBA" id="ARBA00004777"/>
    </source>
</evidence>
<dbReference type="GO" id="GO:0004477">
    <property type="term" value="F:methenyltetrahydrofolate cyclohydrolase activity"/>
    <property type="evidence" value="ECO:0007669"/>
    <property type="project" value="UniProtKB-UniRule"/>
</dbReference>
<dbReference type="AlphaFoldDB" id="A0A0B3WTT8"/>
<dbReference type="PANTHER" id="PTHR48099">
    <property type="entry name" value="C-1-TETRAHYDROFOLATE SYNTHASE, CYTOPLASMIC-RELATED"/>
    <property type="match status" value="1"/>
</dbReference>
<comment type="subunit">
    <text evidence="2 12">Homodimer.</text>
</comment>
<evidence type="ECO:0000256" key="3">
    <source>
        <dbReference type="ARBA" id="ARBA00022563"/>
    </source>
</evidence>
<keyword evidence="3 12" id="KW-0554">One-carbon metabolism</keyword>
<organism evidence="15 16">
    <name type="scientific">Terrisporobacter othiniensis</name>
    <dbReference type="NCBI Taxonomy" id="1577792"/>
    <lineage>
        <taxon>Bacteria</taxon>
        <taxon>Bacillati</taxon>
        <taxon>Bacillota</taxon>
        <taxon>Clostridia</taxon>
        <taxon>Peptostreptococcales</taxon>
        <taxon>Peptostreptococcaceae</taxon>
        <taxon>Terrisporobacter</taxon>
    </lineage>
</organism>
<dbReference type="CDD" id="cd01080">
    <property type="entry name" value="NAD_bind_m-THF_DH_Cyclohyd"/>
    <property type="match status" value="1"/>
</dbReference>
<keyword evidence="10 12" id="KW-0486">Methionine biosynthesis</keyword>
<sequence>MTLLDARQLVTKKIAELKYRVNKLSKKPSLVIIRVGEDFASGKYVSNKIKKCEEVGIDSKIIHLDENVSQDEVEKIIIDLNKDKGVTGVLLQLPIPKHLDEDYLTNLIKDEKDVDGFTVGNMGKLALNLDGNVACTPRGIMTLLKEFEIDIEGKDILIINRSSIVGKPLAQLFLRENATVTIAHSKTKNLKDKIASADIVVTAVGKANFLRTEDFSNNTTIIDVSINFNEEGKMCGDVCKEDYHAIVNEKQCNLTPVPNGVGQMTVIELIEQTIEIAEKEESK</sequence>